<evidence type="ECO:0000259" key="2">
    <source>
        <dbReference type="Pfam" id="PF06259"/>
    </source>
</evidence>
<dbReference type="Pfam" id="PF06259">
    <property type="entry name" value="Abhydrolase_8"/>
    <property type="match status" value="1"/>
</dbReference>
<feature type="domain" description="DUF1023" evidence="2">
    <location>
        <begin position="316"/>
        <end position="496"/>
    </location>
</feature>
<protein>
    <recommendedName>
        <fullName evidence="2">DUF1023 domain-containing protein</fullName>
    </recommendedName>
</protein>
<name>A0A7W9YEE7_9ACTN</name>
<evidence type="ECO:0000256" key="1">
    <source>
        <dbReference type="SAM" id="Coils"/>
    </source>
</evidence>
<dbReference type="EMBL" id="JACHDS010000001">
    <property type="protein sequence ID" value="MBB6170634.1"/>
    <property type="molecule type" value="Genomic_DNA"/>
</dbReference>
<organism evidence="3 4">
    <name type="scientific">Nocardiopsis mwathae</name>
    <dbReference type="NCBI Taxonomy" id="1472723"/>
    <lineage>
        <taxon>Bacteria</taxon>
        <taxon>Bacillati</taxon>
        <taxon>Actinomycetota</taxon>
        <taxon>Actinomycetes</taxon>
        <taxon>Streptosporangiales</taxon>
        <taxon>Nocardiopsidaceae</taxon>
        <taxon>Nocardiopsis</taxon>
    </lineage>
</organism>
<dbReference type="SUPFAM" id="SSF53474">
    <property type="entry name" value="alpha/beta-Hydrolases"/>
    <property type="match status" value="1"/>
</dbReference>
<proteinExistence type="predicted"/>
<dbReference type="AlphaFoldDB" id="A0A7W9YEE7"/>
<dbReference type="RefSeq" id="WP_184073399.1">
    <property type="nucleotide sequence ID" value="NZ_JACHDS010000001.1"/>
</dbReference>
<dbReference type="InterPro" id="IPR029058">
    <property type="entry name" value="AB_hydrolase_fold"/>
</dbReference>
<gene>
    <name evidence="3" type="ORF">HNR23_000694</name>
</gene>
<accession>A0A7W9YEE7</accession>
<feature type="coiled-coil region" evidence="1">
    <location>
        <begin position="260"/>
        <end position="304"/>
    </location>
</feature>
<evidence type="ECO:0000313" key="4">
    <source>
        <dbReference type="Proteomes" id="UP000546642"/>
    </source>
</evidence>
<dbReference type="InterPro" id="IPR010427">
    <property type="entry name" value="DUF1023"/>
</dbReference>
<evidence type="ECO:0000313" key="3">
    <source>
        <dbReference type="EMBL" id="MBB6170634.1"/>
    </source>
</evidence>
<comment type="caution">
    <text evidence="3">The sequence shown here is derived from an EMBL/GenBank/DDBJ whole genome shotgun (WGS) entry which is preliminary data.</text>
</comment>
<keyword evidence="1" id="KW-0175">Coiled coil</keyword>
<reference evidence="3 4" key="1">
    <citation type="submission" date="2020-08" db="EMBL/GenBank/DDBJ databases">
        <title>Sequencing the genomes of 1000 actinobacteria strains.</title>
        <authorList>
            <person name="Klenk H.-P."/>
        </authorList>
    </citation>
    <scope>NUCLEOTIDE SEQUENCE [LARGE SCALE GENOMIC DNA]</scope>
    <source>
        <strain evidence="3 4">DSM 46659</strain>
    </source>
</reference>
<keyword evidence="4" id="KW-1185">Reference proteome</keyword>
<sequence length="543" mass="60332">MAKFEFSESGCTFIPDLTIAREGRLRDFVEDFETFMGRITGRSGNLYDEFNSSSVEFSDLIAWKITDEADYDQSKWQEAVLSISYLIAVTSEWADIVEDYKDTRQMNIDRWKNSERLHLKKIQNAERNDSTVWTGAKDRAIDAMKKDFKEQRKKAQKDWEKFEEDAEEIGDKLKKGATEDNIRQLQDAGYLSWAPYNIMGSQYDKPEIPEIPDFGHGVPKPGSDPEDVNLWWENLSPAKQKELKADYPDELRMMNGIPVIVRDELNQAFLEKEVERAKAEHGEKSTEFEELEQLMKNLNEEDNNAYLLALDTSGGVGRAIVSEGNPDTADNVATLVPGTDTDWMSVNGQHGRAQRLKSDADAVLGEDSGVNNAVISWIGYDAPTKVEAPFPFNVKSGADELIDFQAGLSATQQGNPPNTTLIGHSYGSTVVGHALQKSERASSDDDQNSGPLLEVDNVIAVGSPGMDVQHVSELNIPSSNVHVSQGDDDWISSTPDWAHGSDPSSDEFGATVFDSPGYGHSDYFNTPRSGPMVYMGEVIAGTR</sequence>
<dbReference type="Proteomes" id="UP000546642">
    <property type="component" value="Unassembled WGS sequence"/>
</dbReference>